<reference evidence="3 4" key="3">
    <citation type="journal article" date="2014" name="Genome Announc.">
        <title>Genome Sequence of the Microsporidian Species Nematocida sp1 Strain ERTm6 (ATCC PRA-372).</title>
        <authorList>
            <person name="Bakowski M.A."/>
            <person name="Priest M."/>
            <person name="Young S."/>
            <person name="Cuomo C.A."/>
            <person name="Troemel E.R."/>
        </authorList>
    </citation>
    <scope>NUCLEOTIDE SEQUENCE [LARGE SCALE GENOMIC DNA]</scope>
    <source>
        <strain evidence="3 4">ERTm6</strain>
    </source>
</reference>
<reference evidence="2" key="1">
    <citation type="submission" date="2011-03" db="EMBL/GenBank/DDBJ databases">
        <title>The Genome Sequence of Nematocida sp1 strain ERTm2.</title>
        <authorList>
            <consortium name="The Broad Institute Genome Sequencing Platform"/>
            <consortium name="The Broad Institute Genome Sequencing Center for Infectious Disease"/>
            <person name="Cuomo C."/>
            <person name="Troemel E."/>
            <person name="Young S.K."/>
            <person name="Zeng Q."/>
            <person name="Gargeya S."/>
            <person name="Fitzgerald M."/>
            <person name="Haas B."/>
            <person name="Abouelleil A."/>
            <person name="Alvarado L."/>
            <person name="Arachchi H.M."/>
            <person name="Berlin A."/>
            <person name="Brown A."/>
            <person name="Chapman S.B."/>
            <person name="Chen Z."/>
            <person name="Dunbar C."/>
            <person name="Freedman E."/>
            <person name="Gearin G."/>
            <person name="Gellesch M."/>
            <person name="Goldberg J."/>
            <person name="Griggs A."/>
            <person name="Gujja S."/>
            <person name="Heilman E.R."/>
            <person name="Heiman D."/>
            <person name="Howarth C."/>
            <person name="Larson L."/>
            <person name="Lui A."/>
            <person name="MacDonald P.J.P."/>
            <person name="Mehta T."/>
            <person name="Montmayeur A."/>
            <person name="Murphy C."/>
            <person name="Neiman D."/>
            <person name="Pearson M."/>
            <person name="Priest M."/>
            <person name="Roberts A."/>
            <person name="Saif S."/>
            <person name="Shea T."/>
            <person name="Shenoy N."/>
            <person name="Sisk P."/>
            <person name="Stolte C."/>
            <person name="Sykes S."/>
            <person name="White J."/>
            <person name="Yandava C."/>
            <person name="Wortman J."/>
            <person name="Nusbaum C."/>
            <person name="Birren B."/>
        </authorList>
    </citation>
    <scope>NUCLEOTIDE SEQUENCE</scope>
    <source>
        <strain evidence="2">ERTm2</strain>
    </source>
</reference>
<proteinExistence type="inferred from homology"/>
<name>H8ZAB1_NEMA1</name>
<accession>A0A086IZ17</accession>
<dbReference type="Pfam" id="PF01984">
    <property type="entry name" value="dsDNA_bind"/>
    <property type="match status" value="1"/>
</dbReference>
<dbReference type="InterPro" id="IPR036883">
    <property type="entry name" value="PDCD5-like_sf"/>
</dbReference>
<evidence type="ECO:0000256" key="1">
    <source>
        <dbReference type="ARBA" id="ARBA00010490"/>
    </source>
</evidence>
<keyword evidence="4" id="KW-1185">Reference proteome</keyword>
<organism evidence="2">
    <name type="scientific">Nematocida ausubeli (strain ATCC PRA-371 / ERTm2)</name>
    <name type="common">Nematode killer fungus</name>
    <dbReference type="NCBI Taxonomy" id="1913371"/>
    <lineage>
        <taxon>Eukaryota</taxon>
        <taxon>Fungi</taxon>
        <taxon>Fungi incertae sedis</taxon>
        <taxon>Microsporidia</taxon>
        <taxon>Nematocida</taxon>
    </lineage>
</organism>
<dbReference type="GO" id="GO:0003677">
    <property type="term" value="F:DNA binding"/>
    <property type="evidence" value="ECO:0007669"/>
    <property type="project" value="InterPro"/>
</dbReference>
<dbReference type="HOGENOM" id="CLU_2413786_0_0_1"/>
<dbReference type="EMBL" id="JH604633">
    <property type="protein sequence ID" value="EHY66892.1"/>
    <property type="molecule type" value="Genomic_DNA"/>
</dbReference>
<reference evidence="3" key="2">
    <citation type="submission" date="2012-10" db="EMBL/GenBank/DDBJ databases">
        <authorList>
            <consortium name="The Broad Institute Genome Sequencing Platform"/>
            <consortium name="The Broad Institute Genome Sequencing Center for Infectious Disease"/>
            <person name="Cuomo C."/>
            <person name="Troemel E."/>
            <person name="Walker B."/>
            <person name="Young S.K."/>
            <person name="Zeng Q."/>
            <person name="Gargeya S."/>
            <person name="Fitzgerald M."/>
            <person name="Haas B."/>
            <person name="Abouelleil A."/>
            <person name="Alvarado L."/>
            <person name="Arachchi H.M."/>
            <person name="Berlin A.M."/>
            <person name="Chapman S.B."/>
            <person name="Goldberg J."/>
            <person name="Griggs A."/>
            <person name="Gujja S."/>
            <person name="Hansen M."/>
            <person name="Howarth C."/>
            <person name="Imamovic A."/>
            <person name="Larimer J."/>
            <person name="McCowan C."/>
            <person name="Murphy C."/>
            <person name="Neiman D."/>
            <person name="Pearson M."/>
            <person name="Priest M."/>
            <person name="Roberts A."/>
            <person name="Saif S."/>
            <person name="Shea T."/>
            <person name="Sisk P."/>
            <person name="Sykes S."/>
            <person name="Wortman J."/>
            <person name="Nusbaum C."/>
            <person name="Birren B."/>
        </authorList>
    </citation>
    <scope>NUCLEOTIDE SEQUENCE</scope>
    <source>
        <strain evidence="3">ERTm6</strain>
    </source>
</reference>
<evidence type="ECO:0000313" key="2">
    <source>
        <dbReference type="EMBL" id="EHY66892.1"/>
    </source>
</evidence>
<dbReference type="Gene3D" id="1.10.8.140">
    <property type="entry name" value="PDCD5-like"/>
    <property type="match status" value="1"/>
</dbReference>
<dbReference type="InterPro" id="IPR002836">
    <property type="entry name" value="PDCD5-like"/>
</dbReference>
<comment type="similarity">
    <text evidence="1">Belongs to the PDCD5 family.</text>
</comment>
<evidence type="ECO:0000313" key="3">
    <source>
        <dbReference type="EMBL" id="KFG25135.1"/>
    </source>
</evidence>
<dbReference type="Proteomes" id="UP000005622">
    <property type="component" value="Unassembled WGS sequence"/>
</dbReference>
<dbReference type="OrthoDB" id="2187748at2759"/>
<dbReference type="Proteomes" id="UP000054524">
    <property type="component" value="Unassembled WGS sequence"/>
</dbReference>
<dbReference type="SUPFAM" id="SSF46950">
    <property type="entry name" value="Double-stranded DNA-binding domain"/>
    <property type="match status" value="1"/>
</dbReference>
<gene>
    <name evidence="2" type="ORF">NERG_00532</name>
    <name evidence="3" type="ORF">NESG_02457</name>
</gene>
<sequence length="92" mass="11080">MTTNEEREQKENITEKIVRHILSKESLTRLLNIKAVDLERYYKIEGLLCDIYRTQHVQEISNEDFLKIIKQTEKQKTTFVYRSRTSIMDDLD</sequence>
<dbReference type="AlphaFoldDB" id="H8ZAB1"/>
<dbReference type="EMBL" id="AKIJ01000007">
    <property type="protein sequence ID" value="KFG25135.1"/>
    <property type="molecule type" value="Genomic_DNA"/>
</dbReference>
<protein>
    <submittedName>
        <fullName evidence="2">Uncharacterized protein</fullName>
    </submittedName>
</protein>
<accession>H8ZAB1</accession>
<evidence type="ECO:0000313" key="4">
    <source>
        <dbReference type="Proteomes" id="UP000054524"/>
    </source>
</evidence>